<evidence type="ECO:0000313" key="2">
    <source>
        <dbReference type="Proteomes" id="UP000499080"/>
    </source>
</evidence>
<comment type="caution">
    <text evidence="1">The sequence shown here is derived from an EMBL/GenBank/DDBJ whole genome shotgun (WGS) entry which is preliminary data.</text>
</comment>
<evidence type="ECO:0000313" key="1">
    <source>
        <dbReference type="EMBL" id="GBM64915.1"/>
    </source>
</evidence>
<dbReference type="Proteomes" id="UP000499080">
    <property type="component" value="Unassembled WGS sequence"/>
</dbReference>
<dbReference type="EMBL" id="BGPR01001951">
    <property type="protein sequence ID" value="GBM64915.1"/>
    <property type="molecule type" value="Genomic_DNA"/>
</dbReference>
<dbReference type="AlphaFoldDB" id="A0A4Y2HHU5"/>
<organism evidence="1 2">
    <name type="scientific">Araneus ventricosus</name>
    <name type="common">Orbweaver spider</name>
    <name type="synonym">Epeira ventricosa</name>
    <dbReference type="NCBI Taxonomy" id="182803"/>
    <lineage>
        <taxon>Eukaryota</taxon>
        <taxon>Metazoa</taxon>
        <taxon>Ecdysozoa</taxon>
        <taxon>Arthropoda</taxon>
        <taxon>Chelicerata</taxon>
        <taxon>Arachnida</taxon>
        <taxon>Araneae</taxon>
        <taxon>Araneomorphae</taxon>
        <taxon>Entelegynae</taxon>
        <taxon>Araneoidea</taxon>
        <taxon>Araneidae</taxon>
        <taxon>Araneus</taxon>
    </lineage>
</organism>
<reference evidence="1 2" key="1">
    <citation type="journal article" date="2019" name="Sci. Rep.">
        <title>Orb-weaving spider Araneus ventricosus genome elucidates the spidroin gene catalogue.</title>
        <authorList>
            <person name="Kono N."/>
            <person name="Nakamura H."/>
            <person name="Ohtoshi R."/>
            <person name="Moran D.A.P."/>
            <person name="Shinohara A."/>
            <person name="Yoshida Y."/>
            <person name="Fujiwara M."/>
            <person name="Mori M."/>
            <person name="Tomita M."/>
            <person name="Arakawa K."/>
        </authorList>
    </citation>
    <scope>NUCLEOTIDE SEQUENCE [LARGE SCALE GENOMIC DNA]</scope>
</reference>
<proteinExistence type="predicted"/>
<keyword evidence="2" id="KW-1185">Reference proteome</keyword>
<accession>A0A4Y2HHU5</accession>
<name>A0A4Y2HHU5_ARAVE</name>
<sequence>MLDVVASARASYVKDRGFDARSELVNAWVDIDNSVPILVSSDDDKIIEHVLGREKDDDVSECLGGYSQFCSHPCLF</sequence>
<protein>
    <submittedName>
        <fullName evidence="1">Uncharacterized protein</fullName>
    </submittedName>
</protein>
<gene>
    <name evidence="1" type="ORF">AVEN_211834_1</name>
</gene>